<evidence type="ECO:0000256" key="7">
    <source>
        <dbReference type="ARBA" id="ARBA00048628"/>
    </source>
</evidence>
<keyword evidence="6 8" id="KW-0560">Oxidoreductase</keyword>
<dbReference type="PANTHER" id="PTHR45754">
    <property type="entry name" value="METHYLENETETRAHYDROFOLATE REDUCTASE"/>
    <property type="match status" value="1"/>
</dbReference>
<dbReference type="RefSeq" id="WP_163740819.1">
    <property type="nucleotide sequence ID" value="NZ_JAAGOA010000014.1"/>
</dbReference>
<evidence type="ECO:0000256" key="1">
    <source>
        <dbReference type="ARBA" id="ARBA00001974"/>
    </source>
</evidence>
<dbReference type="GO" id="GO:0071949">
    <property type="term" value="F:FAD binding"/>
    <property type="evidence" value="ECO:0007669"/>
    <property type="project" value="TreeGrafter"/>
</dbReference>
<sequence>MKPHIPGTRYRKERLRLLADARFEILPLRDAETRVDQLPTGTTVTVTASPRRGIDATVALTESLAARGYAAVPHLAARQFIDEAQLHDVLSRLERAGVADIFVVGGDAATPAGMFGDGLDLLKAIDARGREFARVGVPAYPEGHPAIDDETLWQTLVSKQAYADYIVTQMCFDADTISRFVLAARERGVTLPIVAGIPGVVGAAKLVRTGARIGVGDSLRFVRGNRAILRRLFGAPYRPEALVRKLAAHQVDGFAEPGEEQYVLDAARGRWSPRPKPVPALHGLHIYTFNEVAATLRSLEHLDWRESGAAAEHEGKGMR</sequence>
<proteinExistence type="inferred from homology"/>
<keyword evidence="4 8" id="KW-0285">Flavoprotein</keyword>
<evidence type="ECO:0000256" key="4">
    <source>
        <dbReference type="ARBA" id="ARBA00022630"/>
    </source>
</evidence>
<dbReference type="GO" id="GO:0035999">
    <property type="term" value="P:tetrahydrofolate interconversion"/>
    <property type="evidence" value="ECO:0007669"/>
    <property type="project" value="UniProtKB-UniPathway"/>
</dbReference>
<comment type="pathway">
    <text evidence="2 8">One-carbon metabolism; tetrahydrofolate interconversion.</text>
</comment>
<dbReference type="SUPFAM" id="SSF51730">
    <property type="entry name" value="FAD-linked oxidoreductase"/>
    <property type="match status" value="1"/>
</dbReference>
<name>A0A6L9SCE4_9ACTN</name>
<dbReference type="InterPro" id="IPR003171">
    <property type="entry name" value="Mehydrof_redctse-like"/>
</dbReference>
<evidence type="ECO:0000256" key="2">
    <source>
        <dbReference type="ARBA" id="ARBA00004777"/>
    </source>
</evidence>
<dbReference type="GO" id="GO:0106312">
    <property type="term" value="F:methylenetetrahydrofolate reductase (NADH) activity"/>
    <property type="evidence" value="ECO:0007669"/>
    <property type="project" value="UniProtKB-EC"/>
</dbReference>
<evidence type="ECO:0000256" key="3">
    <source>
        <dbReference type="ARBA" id="ARBA00006743"/>
    </source>
</evidence>
<evidence type="ECO:0000313" key="10">
    <source>
        <dbReference type="Proteomes" id="UP000475214"/>
    </source>
</evidence>
<dbReference type="EMBL" id="JAAGOA010000014">
    <property type="protein sequence ID" value="NEE02354.1"/>
    <property type="molecule type" value="Genomic_DNA"/>
</dbReference>
<evidence type="ECO:0000256" key="6">
    <source>
        <dbReference type="ARBA" id="ARBA00023002"/>
    </source>
</evidence>
<dbReference type="InterPro" id="IPR029041">
    <property type="entry name" value="FAD-linked_oxidoreductase-like"/>
</dbReference>
<keyword evidence="10" id="KW-1185">Reference proteome</keyword>
<accession>A0A6L9SCE4</accession>
<dbReference type="AlphaFoldDB" id="A0A6L9SCE4"/>
<reference evidence="9 10" key="1">
    <citation type="submission" date="2020-02" db="EMBL/GenBank/DDBJ databases">
        <authorList>
            <person name="Li X.-J."/>
            <person name="Han X.-M."/>
        </authorList>
    </citation>
    <scope>NUCLEOTIDE SEQUENCE [LARGE SCALE GENOMIC DNA]</scope>
    <source>
        <strain evidence="9 10">CCTCC AB 2017055</strain>
    </source>
</reference>
<dbReference type="Pfam" id="PF02219">
    <property type="entry name" value="MTHFR"/>
    <property type="match status" value="1"/>
</dbReference>
<dbReference type="Proteomes" id="UP000475214">
    <property type="component" value="Unassembled WGS sequence"/>
</dbReference>
<dbReference type="GO" id="GO:0009086">
    <property type="term" value="P:methionine biosynthetic process"/>
    <property type="evidence" value="ECO:0007669"/>
    <property type="project" value="TreeGrafter"/>
</dbReference>
<comment type="caution">
    <text evidence="9">The sequence shown here is derived from an EMBL/GenBank/DDBJ whole genome shotgun (WGS) entry which is preliminary data.</text>
</comment>
<dbReference type="Gene3D" id="3.20.20.220">
    <property type="match status" value="1"/>
</dbReference>
<dbReference type="PANTHER" id="PTHR45754:SF3">
    <property type="entry name" value="METHYLENETETRAHYDROFOLATE REDUCTASE (NADPH)"/>
    <property type="match status" value="1"/>
</dbReference>
<comment type="similarity">
    <text evidence="3 8">Belongs to the methylenetetrahydrofolate reductase family.</text>
</comment>
<dbReference type="UniPathway" id="UPA00193"/>
<comment type="catalytic activity">
    <reaction evidence="7">
        <text>(6S)-5-methyl-5,6,7,8-tetrahydrofolate + NAD(+) = (6R)-5,10-methylene-5,6,7,8-tetrahydrofolate + NADH + H(+)</text>
        <dbReference type="Rhea" id="RHEA:19821"/>
        <dbReference type="ChEBI" id="CHEBI:15378"/>
        <dbReference type="ChEBI" id="CHEBI:15636"/>
        <dbReference type="ChEBI" id="CHEBI:18608"/>
        <dbReference type="ChEBI" id="CHEBI:57540"/>
        <dbReference type="ChEBI" id="CHEBI:57945"/>
        <dbReference type="EC" id="1.5.1.54"/>
    </reaction>
    <physiologicalReaction direction="right-to-left" evidence="7">
        <dbReference type="Rhea" id="RHEA:19823"/>
    </physiologicalReaction>
</comment>
<protein>
    <recommendedName>
        <fullName evidence="8">Methylenetetrahydrofolate reductase</fullName>
    </recommendedName>
</protein>
<comment type="cofactor">
    <cofactor evidence="1 8">
        <name>FAD</name>
        <dbReference type="ChEBI" id="CHEBI:57692"/>
    </cofactor>
</comment>
<keyword evidence="5 8" id="KW-0274">FAD</keyword>
<dbReference type="GO" id="GO:0005829">
    <property type="term" value="C:cytosol"/>
    <property type="evidence" value="ECO:0007669"/>
    <property type="project" value="TreeGrafter"/>
</dbReference>
<evidence type="ECO:0000256" key="5">
    <source>
        <dbReference type="ARBA" id="ARBA00022827"/>
    </source>
</evidence>
<gene>
    <name evidence="9" type="ORF">G1H10_19455</name>
</gene>
<evidence type="ECO:0000256" key="8">
    <source>
        <dbReference type="RuleBase" id="RU003862"/>
    </source>
</evidence>
<evidence type="ECO:0000313" key="9">
    <source>
        <dbReference type="EMBL" id="NEE02354.1"/>
    </source>
</evidence>
<organism evidence="9 10">
    <name type="scientific">Phytoactinopolyspora halotolerans</name>
    <dbReference type="NCBI Taxonomy" id="1981512"/>
    <lineage>
        <taxon>Bacteria</taxon>
        <taxon>Bacillati</taxon>
        <taxon>Actinomycetota</taxon>
        <taxon>Actinomycetes</taxon>
        <taxon>Jiangellales</taxon>
        <taxon>Jiangellaceae</taxon>
        <taxon>Phytoactinopolyspora</taxon>
    </lineage>
</organism>